<dbReference type="RefSeq" id="WP_107934525.1">
    <property type="nucleotide sequence ID" value="NZ_CP085009.1"/>
</dbReference>
<protein>
    <submittedName>
        <fullName evidence="1">Uncharacterized protein</fullName>
    </submittedName>
</protein>
<accession>A0A318TR01</accession>
<gene>
    <name evidence="1" type="ORF">BJ095_1075</name>
</gene>
<dbReference type="OrthoDB" id="2437594at2"/>
<organism evidence="1 2">
    <name type="scientific">Ureibacillus chungkukjangi</name>
    <dbReference type="NCBI Taxonomy" id="1202712"/>
    <lineage>
        <taxon>Bacteria</taxon>
        <taxon>Bacillati</taxon>
        <taxon>Bacillota</taxon>
        <taxon>Bacilli</taxon>
        <taxon>Bacillales</taxon>
        <taxon>Caryophanaceae</taxon>
        <taxon>Ureibacillus</taxon>
    </lineage>
</organism>
<dbReference type="Proteomes" id="UP000247416">
    <property type="component" value="Unassembled WGS sequence"/>
</dbReference>
<keyword evidence="2" id="KW-1185">Reference proteome</keyword>
<evidence type="ECO:0000313" key="2">
    <source>
        <dbReference type="Proteomes" id="UP000247416"/>
    </source>
</evidence>
<proteinExistence type="predicted"/>
<reference evidence="1 2" key="1">
    <citation type="submission" date="2018-06" db="EMBL/GenBank/DDBJ databases">
        <title>Genomic Encyclopedia of Archaeal and Bacterial Type Strains, Phase II (KMG-II): from individual species to whole genera.</title>
        <authorList>
            <person name="Goeker M."/>
        </authorList>
    </citation>
    <scope>NUCLEOTIDE SEQUENCE [LARGE SCALE GENOMIC DNA]</scope>
    <source>
        <strain evidence="1 2">KACC 16626</strain>
    </source>
</reference>
<comment type="caution">
    <text evidence="1">The sequence shown here is derived from an EMBL/GenBank/DDBJ whole genome shotgun (WGS) entry which is preliminary data.</text>
</comment>
<dbReference type="EMBL" id="QJTJ01000007">
    <property type="protein sequence ID" value="PYF06773.1"/>
    <property type="molecule type" value="Genomic_DNA"/>
</dbReference>
<dbReference type="AlphaFoldDB" id="A0A318TR01"/>
<evidence type="ECO:0000313" key="1">
    <source>
        <dbReference type="EMBL" id="PYF06773.1"/>
    </source>
</evidence>
<sequence>MKKIFPLLLLFVMGFTIETGDEKVFANSKETTPYYEDHSVRVGYKTVDEAVSEFEKNCDCVVKLPAMIPDLKFTHEFGAYYKDHKDRQKDLLQIRFVNREQKNNIFKIDVRPSKVSYEGKEYTLQDGSKGIYVEHHIFHVFVFEKNNLQYIVRIDKNASDIDPSKALMDVANSVN</sequence>
<name>A0A318TR01_9BACL</name>